<name>A0A7S3JXH3_9STRA</name>
<organism evidence="2">
    <name type="scientific">Aureoumbra lagunensis</name>
    <dbReference type="NCBI Taxonomy" id="44058"/>
    <lineage>
        <taxon>Eukaryota</taxon>
        <taxon>Sar</taxon>
        <taxon>Stramenopiles</taxon>
        <taxon>Ochrophyta</taxon>
        <taxon>Pelagophyceae</taxon>
        <taxon>Pelagomonadales</taxon>
        <taxon>Aureoumbra</taxon>
    </lineage>
</organism>
<feature type="compositionally biased region" description="Polar residues" evidence="1">
    <location>
        <begin position="154"/>
        <end position="169"/>
    </location>
</feature>
<feature type="compositionally biased region" description="Basic and acidic residues" evidence="1">
    <location>
        <begin position="120"/>
        <end position="134"/>
    </location>
</feature>
<gene>
    <name evidence="2" type="ORF">ALAG00032_LOCUS8886</name>
</gene>
<feature type="region of interest" description="Disordered" evidence="1">
    <location>
        <begin position="25"/>
        <end position="176"/>
    </location>
</feature>
<protein>
    <submittedName>
        <fullName evidence="2">Uncharacterized protein</fullName>
    </submittedName>
</protein>
<reference evidence="2" key="1">
    <citation type="submission" date="2021-01" db="EMBL/GenBank/DDBJ databases">
        <authorList>
            <person name="Corre E."/>
            <person name="Pelletier E."/>
            <person name="Niang G."/>
            <person name="Scheremetjew M."/>
            <person name="Finn R."/>
            <person name="Kale V."/>
            <person name="Holt S."/>
            <person name="Cochrane G."/>
            <person name="Meng A."/>
            <person name="Brown T."/>
            <person name="Cohen L."/>
        </authorList>
    </citation>
    <scope>NUCLEOTIDE SEQUENCE</scope>
    <source>
        <strain evidence="2">CCMP1510</strain>
    </source>
</reference>
<evidence type="ECO:0000256" key="1">
    <source>
        <dbReference type="SAM" id="MobiDB-lite"/>
    </source>
</evidence>
<dbReference type="EMBL" id="HBIJ01013118">
    <property type="protein sequence ID" value="CAE0368124.1"/>
    <property type="molecule type" value="Transcribed_RNA"/>
</dbReference>
<feature type="compositionally biased region" description="Basic and acidic residues" evidence="1">
    <location>
        <begin position="277"/>
        <end position="291"/>
    </location>
</feature>
<proteinExistence type="predicted"/>
<accession>A0A7S3JXH3</accession>
<feature type="compositionally biased region" description="Acidic residues" evidence="1">
    <location>
        <begin position="262"/>
        <end position="276"/>
    </location>
</feature>
<feature type="compositionally biased region" description="Polar residues" evidence="1">
    <location>
        <begin position="135"/>
        <end position="146"/>
    </location>
</feature>
<evidence type="ECO:0000313" key="2">
    <source>
        <dbReference type="EMBL" id="CAE0368124.1"/>
    </source>
</evidence>
<dbReference type="AlphaFoldDB" id="A0A7S3JXH3"/>
<feature type="region of interest" description="Disordered" evidence="1">
    <location>
        <begin position="224"/>
        <end position="323"/>
    </location>
</feature>
<sequence>MIEESLDAEKREILEADKREILDWLNEDDTPATTPSRQLDMPSIASYDSLGLSTPRSDDGPLFSPTPKSNNIHWEENDDEQRTKTSATQINDDDDDELTYRADEKTDQTTAAVQEPMIQNEERDVSAKTMKEDSTPQVTPPVTESASPPLPPTEKSSSMLPDTTENNASEAKRNSWDLTAKFTKSLSEGAAKARASANSANELLLSAAMNSQVKIQSNFSLLARKSSSTLIKKNHTENTPERRSSDNLSEGDDEIRGVFSIGDDEDDDDDFDDESSDNTKKQEEIDEKNKETSFVSSSEKKTDPSANVSPLPSSDAETEKKEKKTLLTKLNSVKHQPAPTVDPAVLALAQHRIAGLQKGQEVTFDSKNLPDTVLFTCIKLKPMLSKSMGFNLGSLAEKKLLRCIGVNRERVLVFDTRGQATKFGVKAIVKSNHHLTELVKLTFPRAREPDVIAMHIRAGISPDAPIDQVALKSKIYKVPRAQQLIKALQDKLARFR</sequence>
<feature type="compositionally biased region" description="Basic and acidic residues" evidence="1">
    <location>
        <begin position="98"/>
        <end position="107"/>
    </location>
</feature>
<feature type="compositionally biased region" description="Basic and acidic residues" evidence="1">
    <location>
        <begin position="234"/>
        <end position="245"/>
    </location>
</feature>